<dbReference type="Proteomes" id="UP001516400">
    <property type="component" value="Unassembled WGS sequence"/>
</dbReference>
<accession>A0ABD2PEE0</accession>
<evidence type="ECO:0000313" key="1">
    <source>
        <dbReference type="EMBL" id="KAL3289342.1"/>
    </source>
</evidence>
<evidence type="ECO:0000313" key="2">
    <source>
        <dbReference type="Proteomes" id="UP001516400"/>
    </source>
</evidence>
<keyword evidence="2" id="KW-1185">Reference proteome</keyword>
<protein>
    <submittedName>
        <fullName evidence="1">Uncharacterized protein</fullName>
    </submittedName>
</protein>
<reference evidence="1 2" key="1">
    <citation type="journal article" date="2021" name="BMC Biol.">
        <title>Horizontally acquired antibacterial genes associated with adaptive radiation of ladybird beetles.</title>
        <authorList>
            <person name="Li H.S."/>
            <person name="Tang X.F."/>
            <person name="Huang Y.H."/>
            <person name="Xu Z.Y."/>
            <person name="Chen M.L."/>
            <person name="Du X.Y."/>
            <person name="Qiu B.Y."/>
            <person name="Chen P.T."/>
            <person name="Zhang W."/>
            <person name="Slipinski A."/>
            <person name="Escalona H.E."/>
            <person name="Waterhouse R.M."/>
            <person name="Zwick A."/>
            <person name="Pang H."/>
        </authorList>
    </citation>
    <scope>NUCLEOTIDE SEQUENCE [LARGE SCALE GENOMIC DNA]</scope>
    <source>
        <strain evidence="1">SYSU2018</strain>
    </source>
</reference>
<dbReference type="EMBL" id="JABFTP020000186">
    <property type="protein sequence ID" value="KAL3289342.1"/>
    <property type="molecule type" value="Genomic_DNA"/>
</dbReference>
<name>A0ABD2PEE0_9CUCU</name>
<sequence length="102" mass="12591">MEHNTMTIHSIHEIFMYLFNKFKYIFHFREMKYPAVSFKMFYKKVILSIYKNQNRYPNQVYNLMQTCFQYEKKNFESFAINRANIQHLKSLKHVSLHKSLPN</sequence>
<comment type="caution">
    <text evidence="1">The sequence shown here is derived from an EMBL/GenBank/DDBJ whole genome shotgun (WGS) entry which is preliminary data.</text>
</comment>
<organism evidence="1 2">
    <name type="scientific">Cryptolaemus montrouzieri</name>
    <dbReference type="NCBI Taxonomy" id="559131"/>
    <lineage>
        <taxon>Eukaryota</taxon>
        <taxon>Metazoa</taxon>
        <taxon>Ecdysozoa</taxon>
        <taxon>Arthropoda</taxon>
        <taxon>Hexapoda</taxon>
        <taxon>Insecta</taxon>
        <taxon>Pterygota</taxon>
        <taxon>Neoptera</taxon>
        <taxon>Endopterygota</taxon>
        <taxon>Coleoptera</taxon>
        <taxon>Polyphaga</taxon>
        <taxon>Cucujiformia</taxon>
        <taxon>Coccinelloidea</taxon>
        <taxon>Coccinellidae</taxon>
        <taxon>Scymninae</taxon>
        <taxon>Scymnini</taxon>
        <taxon>Cryptolaemus</taxon>
    </lineage>
</organism>
<proteinExistence type="predicted"/>
<gene>
    <name evidence="1" type="ORF">HHI36_022780</name>
</gene>
<dbReference type="AlphaFoldDB" id="A0ABD2PEE0"/>